<organism evidence="1 2">
    <name type="scientific">Leptospira wolbachii serovar Codice str. CDC</name>
    <dbReference type="NCBI Taxonomy" id="1218599"/>
    <lineage>
        <taxon>Bacteria</taxon>
        <taxon>Pseudomonadati</taxon>
        <taxon>Spirochaetota</taxon>
        <taxon>Spirochaetia</taxon>
        <taxon>Leptospirales</taxon>
        <taxon>Leptospiraceae</taxon>
        <taxon>Leptospira</taxon>
    </lineage>
</organism>
<comment type="caution">
    <text evidence="1">The sequence shown here is derived from an EMBL/GenBank/DDBJ whole genome shotgun (WGS) entry which is preliminary data.</text>
</comment>
<dbReference type="AlphaFoldDB" id="R9A7X4"/>
<dbReference type="Proteomes" id="UP000013984">
    <property type="component" value="Unassembled WGS sequence"/>
</dbReference>
<protein>
    <submittedName>
        <fullName evidence="1">Uncharacterized protein</fullName>
    </submittedName>
</protein>
<keyword evidence="2" id="KW-1185">Reference proteome</keyword>
<name>R9A7X4_9LEPT</name>
<proteinExistence type="predicted"/>
<sequence>MEDFSNDFRENIRFLILINHSSILLGNKLEKFIINEIDNCSDRAKIYFKKFLERDESLNNIDKFEIQLKEIDNFPIYTKK</sequence>
<gene>
    <name evidence="1" type="ORF">LEP1GSC195_1472</name>
</gene>
<reference evidence="1" key="1">
    <citation type="submission" date="2013-04" db="EMBL/GenBank/DDBJ databases">
        <authorList>
            <person name="Harkins D.M."/>
            <person name="Durkin A.S."/>
            <person name="Brinkac L.M."/>
            <person name="Haft D.H."/>
            <person name="Selengut J.D."/>
            <person name="Sanka R."/>
            <person name="DePew J."/>
            <person name="Purushe J."/>
            <person name="Galloway R.L."/>
            <person name="Vinetz J.M."/>
            <person name="Sutton G.G."/>
            <person name="Nierman W.C."/>
            <person name="Fouts D.E."/>
        </authorList>
    </citation>
    <scope>NUCLEOTIDE SEQUENCE [LARGE SCALE GENOMIC DNA]</scope>
    <source>
        <strain evidence="1">CDC</strain>
    </source>
</reference>
<dbReference type="EMBL" id="AOGZ02000005">
    <property type="protein sequence ID" value="EOQ98293.1"/>
    <property type="molecule type" value="Genomic_DNA"/>
</dbReference>
<evidence type="ECO:0000313" key="2">
    <source>
        <dbReference type="Proteomes" id="UP000013984"/>
    </source>
</evidence>
<evidence type="ECO:0000313" key="1">
    <source>
        <dbReference type="EMBL" id="EOQ98293.1"/>
    </source>
</evidence>
<accession>R9A7X4</accession>